<gene>
    <name evidence="2" type="primary">RTase</name>
    <name evidence="2" type="ORF">EVAR_69403_1</name>
</gene>
<protein>
    <submittedName>
        <fullName evidence="2">Probable RNA-directed DNA polymerase from transposon BS</fullName>
    </submittedName>
</protein>
<comment type="caution">
    <text evidence="2">The sequence shown here is derived from an EMBL/GenBank/DDBJ whole genome shotgun (WGS) entry which is preliminary data.</text>
</comment>
<dbReference type="Proteomes" id="UP000299102">
    <property type="component" value="Unassembled WGS sequence"/>
</dbReference>
<reference evidence="2 3" key="1">
    <citation type="journal article" date="2019" name="Commun. Biol.">
        <title>The bagworm genome reveals a unique fibroin gene that provides high tensile strength.</title>
        <authorList>
            <person name="Kono N."/>
            <person name="Nakamura H."/>
            <person name="Ohtoshi R."/>
            <person name="Tomita M."/>
            <person name="Numata K."/>
            <person name="Arakawa K."/>
        </authorList>
    </citation>
    <scope>NUCLEOTIDE SEQUENCE [LARGE SCALE GENOMIC DNA]</scope>
</reference>
<dbReference type="STRING" id="151549.A0A4C1ZWD5"/>
<dbReference type="AlphaFoldDB" id="A0A4C1ZWD5"/>
<dbReference type="EMBL" id="BGZK01002342">
    <property type="protein sequence ID" value="GBP93141.1"/>
    <property type="molecule type" value="Genomic_DNA"/>
</dbReference>
<dbReference type="PANTHER" id="PTHR19446">
    <property type="entry name" value="REVERSE TRANSCRIPTASES"/>
    <property type="match status" value="1"/>
</dbReference>
<keyword evidence="3" id="KW-1185">Reference proteome</keyword>
<accession>A0A4C1ZWD5</accession>
<keyword evidence="2" id="KW-0808">Transferase</keyword>
<dbReference type="GO" id="GO:0003964">
    <property type="term" value="F:RNA-directed DNA polymerase activity"/>
    <property type="evidence" value="ECO:0007669"/>
    <property type="project" value="UniProtKB-KW"/>
</dbReference>
<proteinExistence type="predicted"/>
<keyword evidence="2" id="KW-0695">RNA-directed DNA polymerase</keyword>
<organism evidence="2 3">
    <name type="scientific">Eumeta variegata</name>
    <name type="common">Bagworm moth</name>
    <name type="synonym">Eumeta japonica</name>
    <dbReference type="NCBI Taxonomy" id="151549"/>
    <lineage>
        <taxon>Eukaryota</taxon>
        <taxon>Metazoa</taxon>
        <taxon>Ecdysozoa</taxon>
        <taxon>Arthropoda</taxon>
        <taxon>Hexapoda</taxon>
        <taxon>Insecta</taxon>
        <taxon>Pterygota</taxon>
        <taxon>Neoptera</taxon>
        <taxon>Endopterygota</taxon>
        <taxon>Lepidoptera</taxon>
        <taxon>Glossata</taxon>
        <taxon>Ditrysia</taxon>
        <taxon>Tineoidea</taxon>
        <taxon>Psychidae</taxon>
        <taxon>Oiketicinae</taxon>
        <taxon>Eumeta</taxon>
    </lineage>
</organism>
<evidence type="ECO:0000313" key="2">
    <source>
        <dbReference type="EMBL" id="GBP93141.1"/>
    </source>
</evidence>
<keyword evidence="2" id="KW-0548">Nucleotidyltransferase</keyword>
<evidence type="ECO:0000313" key="3">
    <source>
        <dbReference type="Proteomes" id="UP000299102"/>
    </source>
</evidence>
<sequence length="301" mass="33606">MGPPDGGNPNPTLKISDLKIVSTALEKIDTPSFNNIPDDISTTDKIDSAIDDTEKAECRADSIETQCSLTSPSHDIAHIQNIEEEVQNKASLEPKINLPPVSLSEVQTQVKSIKTKKAPSLNHISNKANKCFSLPLLVLLVAIFNARLRNCYFPPVWKEAEVVGIYKPGKPRELPASYRPISLLRAKAFDRVWYADLIYKFHALKVPDRLIRIIHSYNSNRHFTFRYERTHSTRGCIRAGVPLGSFLSPLLYSAYTNDIPRPSSSVQLALFADNTALYFRAKLKKSTTNLHSSASRGPLMC</sequence>
<dbReference type="Pfam" id="PF00078">
    <property type="entry name" value="RVT_1"/>
    <property type="match status" value="1"/>
</dbReference>
<dbReference type="OrthoDB" id="6614157at2759"/>
<name>A0A4C1ZWD5_EUMVA</name>
<evidence type="ECO:0000259" key="1">
    <source>
        <dbReference type="Pfam" id="PF00078"/>
    </source>
</evidence>
<feature type="domain" description="Reverse transcriptase" evidence="1">
    <location>
        <begin position="187"/>
        <end position="282"/>
    </location>
</feature>
<dbReference type="InterPro" id="IPR000477">
    <property type="entry name" value="RT_dom"/>
</dbReference>